<keyword evidence="2" id="KW-1185">Reference proteome</keyword>
<proteinExistence type="predicted"/>
<dbReference type="Proteomes" id="UP000327493">
    <property type="component" value="Chromosome 15"/>
</dbReference>
<evidence type="ECO:0000313" key="2">
    <source>
        <dbReference type="Proteomes" id="UP000327493"/>
    </source>
</evidence>
<accession>A0A5J5CVC8</accession>
<dbReference type="AlphaFoldDB" id="A0A5J5CVC8"/>
<dbReference type="EMBL" id="VOFY01000015">
    <property type="protein sequence ID" value="KAA8585717.1"/>
    <property type="molecule type" value="Genomic_DNA"/>
</dbReference>
<organism evidence="1 2">
    <name type="scientific">Etheostoma spectabile</name>
    <name type="common">orangethroat darter</name>
    <dbReference type="NCBI Taxonomy" id="54343"/>
    <lineage>
        <taxon>Eukaryota</taxon>
        <taxon>Metazoa</taxon>
        <taxon>Chordata</taxon>
        <taxon>Craniata</taxon>
        <taxon>Vertebrata</taxon>
        <taxon>Euteleostomi</taxon>
        <taxon>Actinopterygii</taxon>
        <taxon>Neopterygii</taxon>
        <taxon>Teleostei</taxon>
        <taxon>Neoteleostei</taxon>
        <taxon>Acanthomorphata</taxon>
        <taxon>Eupercaria</taxon>
        <taxon>Perciformes</taxon>
        <taxon>Percoidei</taxon>
        <taxon>Percidae</taxon>
        <taxon>Etheostomatinae</taxon>
        <taxon>Etheostoma</taxon>
    </lineage>
</organism>
<name>A0A5J5CVC8_9PERO</name>
<protein>
    <submittedName>
        <fullName evidence="1">Uncharacterized protein</fullName>
    </submittedName>
</protein>
<sequence>MTCLAAERVGWGRLGNTHRDTEREASRQTLPALSRGVCPPALVLFPGCSLFLATDGDTGWKMRRDIVFDTAAGSRNTHFEKSCHSLLLPLACDGKPAETL</sequence>
<gene>
    <name evidence="1" type="ORF">FQN60_004411</name>
</gene>
<comment type="caution">
    <text evidence="1">The sequence shown here is derived from an EMBL/GenBank/DDBJ whole genome shotgun (WGS) entry which is preliminary data.</text>
</comment>
<evidence type="ECO:0000313" key="1">
    <source>
        <dbReference type="EMBL" id="KAA8585717.1"/>
    </source>
</evidence>
<reference evidence="1 2" key="1">
    <citation type="submission" date="2019-08" db="EMBL/GenBank/DDBJ databases">
        <title>A chromosome-level genome assembly, high-density linkage maps, and genome scans reveal the genomic architecture of hybrid incompatibilities underlying speciation via character displacement in darters (Percidae: Etheostominae).</title>
        <authorList>
            <person name="Moran R.L."/>
            <person name="Catchen J.M."/>
            <person name="Fuller R.C."/>
        </authorList>
    </citation>
    <scope>NUCLEOTIDE SEQUENCE [LARGE SCALE GENOMIC DNA]</scope>
    <source>
        <strain evidence="1">EspeVRDwgs_2016</strain>
        <tissue evidence="1">Muscle</tissue>
    </source>
</reference>